<proteinExistence type="predicted"/>
<protein>
    <recommendedName>
        <fullName evidence="1">Zinc finger CGNR domain-containing protein</fullName>
    </recommendedName>
</protein>
<reference evidence="3" key="1">
    <citation type="submission" date="2009-09" db="EMBL/GenBank/DDBJ databases">
        <title>The complete genome of Kribbella flavida DSM 17836.</title>
        <authorList>
            <consortium name="US DOE Joint Genome Institute (JGI-PGF)"/>
            <person name="Lucas S."/>
            <person name="Copeland A."/>
            <person name="Lapidus A."/>
            <person name="Glavina del Rio T."/>
            <person name="Dalin E."/>
            <person name="Tice H."/>
            <person name="Bruce D."/>
            <person name="Goodwin L."/>
            <person name="Pitluck S."/>
            <person name="Kyrpides N."/>
            <person name="Mavromatis K."/>
            <person name="Ivanova N."/>
            <person name="Saunders E."/>
            <person name="Brettin T."/>
            <person name="Detter J.C."/>
            <person name="Han C."/>
            <person name="Larimer F."/>
            <person name="Land M."/>
            <person name="Hauser L."/>
            <person name="Markowitz V."/>
            <person name="Cheng J.-F."/>
            <person name="Hugenholtz P."/>
            <person name="Woyke T."/>
            <person name="Wu D."/>
            <person name="Pukall R."/>
            <person name="Klenk H.-P."/>
            <person name="Eisen J.A."/>
        </authorList>
    </citation>
    <scope>NUCLEOTIDE SEQUENCE [LARGE SCALE GENOMIC DNA]</scope>
    <source>
        <strain evidence="3">DSM 17836 / JCM 10339 / NBRC 14399</strain>
    </source>
</reference>
<dbReference type="InterPro" id="IPR010852">
    <property type="entry name" value="ABATE"/>
</dbReference>
<dbReference type="Pfam" id="PF07336">
    <property type="entry name" value="ABATE"/>
    <property type="match status" value="1"/>
</dbReference>
<dbReference type="GO" id="GO:0006352">
    <property type="term" value="P:DNA-templated transcription initiation"/>
    <property type="evidence" value="ECO:0007669"/>
    <property type="project" value="InterPro"/>
</dbReference>
<feature type="domain" description="Zinc finger CGNR" evidence="1">
    <location>
        <begin position="114"/>
        <end position="157"/>
    </location>
</feature>
<dbReference type="GO" id="GO:0016987">
    <property type="term" value="F:sigma factor activity"/>
    <property type="evidence" value="ECO:0007669"/>
    <property type="project" value="InterPro"/>
</dbReference>
<dbReference type="GO" id="GO:0003677">
    <property type="term" value="F:DNA binding"/>
    <property type="evidence" value="ECO:0007669"/>
    <property type="project" value="InterPro"/>
</dbReference>
<dbReference type="Pfam" id="PF11706">
    <property type="entry name" value="zf-CGNR"/>
    <property type="match status" value="1"/>
</dbReference>
<dbReference type="Gene3D" id="1.10.3300.10">
    <property type="entry name" value="Jann2411-like domain"/>
    <property type="match status" value="1"/>
</dbReference>
<dbReference type="AlphaFoldDB" id="D2PUE6"/>
<dbReference type="KEGG" id="kfl:Kfla_6194"/>
<dbReference type="RefSeq" id="WP_012923750.1">
    <property type="nucleotide sequence ID" value="NC_013729.1"/>
</dbReference>
<evidence type="ECO:0000313" key="3">
    <source>
        <dbReference type="Proteomes" id="UP000007967"/>
    </source>
</evidence>
<dbReference type="Proteomes" id="UP000007967">
    <property type="component" value="Chromosome"/>
</dbReference>
<dbReference type="EMBL" id="CP001736">
    <property type="protein sequence ID" value="ADB35197.1"/>
    <property type="molecule type" value="Genomic_DNA"/>
</dbReference>
<dbReference type="InterPro" id="IPR023286">
    <property type="entry name" value="ABATE_dom_sf"/>
</dbReference>
<dbReference type="InterPro" id="IPR021005">
    <property type="entry name" value="Znf_CGNR"/>
</dbReference>
<gene>
    <name evidence="2" type="ordered locus">Kfla_6194</name>
</gene>
<dbReference type="STRING" id="479435.Kfla_6194"/>
<dbReference type="PANTHER" id="PTHR35525:SF3">
    <property type="entry name" value="BLL6575 PROTEIN"/>
    <property type="match status" value="1"/>
</dbReference>
<organism evidence="2 3">
    <name type="scientific">Kribbella flavida (strain DSM 17836 / JCM 10339 / NBRC 14399)</name>
    <dbReference type="NCBI Taxonomy" id="479435"/>
    <lineage>
        <taxon>Bacteria</taxon>
        <taxon>Bacillati</taxon>
        <taxon>Actinomycetota</taxon>
        <taxon>Actinomycetes</taxon>
        <taxon>Propionibacteriales</taxon>
        <taxon>Kribbellaceae</taxon>
        <taxon>Kribbella</taxon>
    </lineage>
</organism>
<dbReference type="HOGENOM" id="CLU_087298_0_1_11"/>
<accession>D2PUE6</accession>
<dbReference type="eggNOG" id="COG5516">
    <property type="taxonomic scope" value="Bacteria"/>
</dbReference>
<sequence>MVNGVRGREVEVLLALLNSSPMVDGQPTDALRGAGAEGWLRAQGIPGSVRSAREVRDAIALVVRGMAPADSLQRYLAAVRRVPVLTADGEVEWRTTGGGVGAHLVLAWSGLRDRIRPCENDTECRLFLLDRSKANARRWCSMSTCGNRLKARRHHQRIKSAEE</sequence>
<dbReference type="OrthoDB" id="123307at2"/>
<reference evidence="2 3" key="2">
    <citation type="journal article" date="2010" name="Stand. Genomic Sci.">
        <title>Complete genome sequence of Kribbella flavida type strain (IFO 14399).</title>
        <authorList>
            <person name="Pukall R."/>
            <person name="Lapidus A."/>
            <person name="Glavina Del Rio T."/>
            <person name="Copeland A."/>
            <person name="Tice H."/>
            <person name="Cheng J.-F."/>
            <person name="Lucas S."/>
            <person name="Chen F."/>
            <person name="Nolan M."/>
            <person name="LaButti K."/>
            <person name="Pati A."/>
            <person name="Ivanova N."/>
            <person name="Mavrommatis K."/>
            <person name="Mikhailova N."/>
            <person name="Pitluck S."/>
            <person name="Bruce D."/>
            <person name="Goodwin L."/>
            <person name="Land M."/>
            <person name="Hauser L."/>
            <person name="Chang Y.-J."/>
            <person name="Jeffries C.D."/>
            <person name="Chen A."/>
            <person name="Palaniappan K."/>
            <person name="Chain P."/>
            <person name="Rohde M."/>
            <person name="Goeker M."/>
            <person name="Bristow J."/>
            <person name="Eisen J.A."/>
            <person name="Markowitz V."/>
            <person name="Hugenholtz P."/>
            <person name="Kyrpides N.C."/>
            <person name="Klenk H.-P."/>
            <person name="Brettin T."/>
        </authorList>
    </citation>
    <scope>NUCLEOTIDE SEQUENCE [LARGE SCALE GENOMIC DNA]</scope>
    <source>
        <strain evidence="3">DSM 17836 / JCM 10339 / NBRC 14399</strain>
    </source>
</reference>
<dbReference type="SUPFAM" id="SSF160904">
    <property type="entry name" value="Jann2411-like"/>
    <property type="match status" value="1"/>
</dbReference>
<name>D2PUE6_KRIFD</name>
<evidence type="ECO:0000313" key="2">
    <source>
        <dbReference type="EMBL" id="ADB35197.1"/>
    </source>
</evidence>
<evidence type="ECO:0000259" key="1">
    <source>
        <dbReference type="Pfam" id="PF11706"/>
    </source>
</evidence>
<keyword evidence="3" id="KW-1185">Reference proteome</keyword>
<dbReference type="PANTHER" id="PTHR35525">
    <property type="entry name" value="BLL6575 PROTEIN"/>
    <property type="match status" value="1"/>
</dbReference>